<dbReference type="Gene3D" id="3.80.10.10">
    <property type="entry name" value="Ribonuclease Inhibitor"/>
    <property type="match status" value="1"/>
</dbReference>
<dbReference type="PANTHER" id="PTHR27008:SF610">
    <property type="entry name" value="SERINE-THREONINE_TYROSINE-PROTEIN KINASE CATALYTIC DOMAIN-CONTAINING PROTEIN"/>
    <property type="match status" value="1"/>
</dbReference>
<sequence length="212" mass="23523">MLTGEIPGTLSSCQSLEILYMDGKFFQGTIPSTFSSLELLEWNFKLSKNIISVFTFKLVISKVSGLLGQIIMVGFLFLCWYGKTKEKPSADLTGNSRLKLSYQSLRRATNGFSIANLIGVRSFRSVYKGVLDHDGTIVAVNVINLMHHGGFKSFIVECKTLTACSGVDNHGNDFKALVYDFMENGSLEEHLHTNLIEDSAPLQSKKLNILQD</sequence>
<dbReference type="AlphaFoldDB" id="A0ABC8RDR5"/>
<dbReference type="InterPro" id="IPR032675">
    <property type="entry name" value="LRR_dom_sf"/>
</dbReference>
<dbReference type="PANTHER" id="PTHR27008">
    <property type="entry name" value="OS04G0122200 PROTEIN"/>
    <property type="match status" value="1"/>
</dbReference>
<dbReference type="GO" id="GO:0016020">
    <property type="term" value="C:membrane"/>
    <property type="evidence" value="ECO:0007669"/>
    <property type="project" value="UniProtKB-SubCell"/>
</dbReference>
<evidence type="ECO:0000256" key="6">
    <source>
        <dbReference type="ARBA" id="ARBA00023136"/>
    </source>
</evidence>
<evidence type="ECO:0000256" key="5">
    <source>
        <dbReference type="ARBA" id="ARBA00022989"/>
    </source>
</evidence>
<name>A0ABC8RDR5_9AQUA</name>
<dbReference type="SUPFAM" id="SSF52058">
    <property type="entry name" value="L domain-like"/>
    <property type="match status" value="1"/>
</dbReference>
<protein>
    <submittedName>
        <fullName evidence="7">Uncharacterized protein</fullName>
    </submittedName>
</protein>
<keyword evidence="4" id="KW-0677">Repeat</keyword>
<evidence type="ECO:0000313" key="7">
    <source>
        <dbReference type="EMBL" id="CAK9143120.1"/>
    </source>
</evidence>
<organism evidence="7 8">
    <name type="scientific">Ilex paraguariensis</name>
    <name type="common">yerba mate</name>
    <dbReference type="NCBI Taxonomy" id="185542"/>
    <lineage>
        <taxon>Eukaryota</taxon>
        <taxon>Viridiplantae</taxon>
        <taxon>Streptophyta</taxon>
        <taxon>Embryophyta</taxon>
        <taxon>Tracheophyta</taxon>
        <taxon>Spermatophyta</taxon>
        <taxon>Magnoliopsida</taxon>
        <taxon>eudicotyledons</taxon>
        <taxon>Gunneridae</taxon>
        <taxon>Pentapetalae</taxon>
        <taxon>asterids</taxon>
        <taxon>campanulids</taxon>
        <taxon>Aquifoliales</taxon>
        <taxon>Aquifoliaceae</taxon>
        <taxon>Ilex</taxon>
    </lineage>
</organism>
<dbReference type="Gene3D" id="3.30.200.20">
    <property type="entry name" value="Phosphorylase Kinase, domain 1"/>
    <property type="match status" value="1"/>
</dbReference>
<proteinExistence type="predicted"/>
<keyword evidence="3" id="KW-0812">Transmembrane</keyword>
<evidence type="ECO:0000256" key="3">
    <source>
        <dbReference type="ARBA" id="ARBA00022692"/>
    </source>
</evidence>
<comment type="subcellular location">
    <subcellularLocation>
        <location evidence="1">Membrane</location>
    </subcellularLocation>
</comment>
<dbReference type="SUPFAM" id="SSF56112">
    <property type="entry name" value="Protein kinase-like (PK-like)"/>
    <property type="match status" value="1"/>
</dbReference>
<evidence type="ECO:0000256" key="1">
    <source>
        <dbReference type="ARBA" id="ARBA00004370"/>
    </source>
</evidence>
<reference evidence="7 8" key="1">
    <citation type="submission" date="2024-02" db="EMBL/GenBank/DDBJ databases">
        <authorList>
            <person name="Vignale AGUSTIN F."/>
            <person name="Sosa J E."/>
            <person name="Modenutti C."/>
        </authorList>
    </citation>
    <scope>NUCLEOTIDE SEQUENCE [LARGE SCALE GENOMIC DNA]</scope>
</reference>
<accession>A0ABC8RDR5</accession>
<evidence type="ECO:0000256" key="2">
    <source>
        <dbReference type="ARBA" id="ARBA00022614"/>
    </source>
</evidence>
<gene>
    <name evidence="7" type="ORF">ILEXP_LOCUS10816</name>
</gene>
<dbReference type="InterPro" id="IPR011009">
    <property type="entry name" value="Kinase-like_dom_sf"/>
</dbReference>
<dbReference type="EMBL" id="CAUOFW020001280">
    <property type="protein sequence ID" value="CAK9143120.1"/>
    <property type="molecule type" value="Genomic_DNA"/>
</dbReference>
<evidence type="ECO:0000313" key="8">
    <source>
        <dbReference type="Proteomes" id="UP001642360"/>
    </source>
</evidence>
<keyword evidence="2" id="KW-0433">Leucine-rich repeat</keyword>
<comment type="caution">
    <text evidence="7">The sequence shown here is derived from an EMBL/GenBank/DDBJ whole genome shotgun (WGS) entry which is preliminary data.</text>
</comment>
<dbReference type="Proteomes" id="UP001642360">
    <property type="component" value="Unassembled WGS sequence"/>
</dbReference>
<keyword evidence="5" id="KW-1133">Transmembrane helix</keyword>
<keyword evidence="8" id="KW-1185">Reference proteome</keyword>
<evidence type="ECO:0000256" key="4">
    <source>
        <dbReference type="ARBA" id="ARBA00022737"/>
    </source>
</evidence>
<dbReference type="InterPro" id="IPR051809">
    <property type="entry name" value="Plant_receptor-like_S/T_kinase"/>
</dbReference>
<keyword evidence="6" id="KW-0472">Membrane</keyword>